<keyword evidence="3" id="KW-1185">Reference proteome</keyword>
<name>A0A0S3RV07_PHAAN</name>
<dbReference type="EMBL" id="AP015037">
    <property type="protein sequence ID" value="BAT84414.1"/>
    <property type="molecule type" value="Genomic_DNA"/>
</dbReference>
<organism evidence="2 3">
    <name type="scientific">Vigna angularis var. angularis</name>
    <dbReference type="NCBI Taxonomy" id="157739"/>
    <lineage>
        <taxon>Eukaryota</taxon>
        <taxon>Viridiplantae</taxon>
        <taxon>Streptophyta</taxon>
        <taxon>Embryophyta</taxon>
        <taxon>Tracheophyta</taxon>
        <taxon>Spermatophyta</taxon>
        <taxon>Magnoliopsida</taxon>
        <taxon>eudicotyledons</taxon>
        <taxon>Gunneridae</taxon>
        <taxon>Pentapetalae</taxon>
        <taxon>rosids</taxon>
        <taxon>fabids</taxon>
        <taxon>Fabales</taxon>
        <taxon>Fabaceae</taxon>
        <taxon>Papilionoideae</taxon>
        <taxon>50 kb inversion clade</taxon>
        <taxon>NPAAA clade</taxon>
        <taxon>indigoferoid/millettioid clade</taxon>
        <taxon>Phaseoleae</taxon>
        <taxon>Vigna</taxon>
    </lineage>
</organism>
<gene>
    <name evidence="2" type="primary">Vigan.04G177500</name>
    <name evidence="2" type="ORF">VIGAN_04177500</name>
</gene>
<keyword evidence="1" id="KW-0472">Membrane</keyword>
<evidence type="ECO:0000313" key="3">
    <source>
        <dbReference type="Proteomes" id="UP000291084"/>
    </source>
</evidence>
<protein>
    <submittedName>
        <fullName evidence="2">Uncharacterized protein</fullName>
    </submittedName>
</protein>
<keyword evidence="1" id="KW-1133">Transmembrane helix</keyword>
<evidence type="ECO:0000256" key="1">
    <source>
        <dbReference type="SAM" id="Phobius"/>
    </source>
</evidence>
<sequence length="117" mass="13736">MGFLMSVGILAIRLSNKEENSRRHRIVFYVHSILQASISKSTLHHNSKSNVIIDCFYCKFFYFNLKNNDLQNHRTRIYGSEKISDVEMAKRVVNSIFNMVYVLVVIVFSKYLSTFIF</sequence>
<reference evidence="2 3" key="1">
    <citation type="journal article" date="2015" name="Sci. Rep.">
        <title>The power of single molecule real-time sequencing technology in the de novo assembly of a eukaryotic genome.</title>
        <authorList>
            <person name="Sakai H."/>
            <person name="Naito K."/>
            <person name="Ogiso-Tanaka E."/>
            <person name="Takahashi Y."/>
            <person name="Iseki K."/>
            <person name="Muto C."/>
            <person name="Satou K."/>
            <person name="Teruya K."/>
            <person name="Shiroma A."/>
            <person name="Shimoji M."/>
            <person name="Hirano T."/>
            <person name="Itoh T."/>
            <person name="Kaga A."/>
            <person name="Tomooka N."/>
        </authorList>
    </citation>
    <scope>NUCLEOTIDE SEQUENCE [LARGE SCALE GENOMIC DNA]</scope>
    <source>
        <strain evidence="3">cv. Shumari</strain>
    </source>
</reference>
<feature type="non-terminal residue" evidence="2">
    <location>
        <position position="117"/>
    </location>
</feature>
<proteinExistence type="predicted"/>
<dbReference type="Proteomes" id="UP000291084">
    <property type="component" value="Chromosome 4"/>
</dbReference>
<evidence type="ECO:0000313" key="2">
    <source>
        <dbReference type="EMBL" id="BAT84414.1"/>
    </source>
</evidence>
<feature type="transmembrane region" description="Helical" evidence="1">
    <location>
        <begin position="92"/>
        <end position="112"/>
    </location>
</feature>
<dbReference type="AlphaFoldDB" id="A0A0S3RV07"/>
<keyword evidence="1" id="KW-0812">Transmembrane</keyword>
<accession>A0A0S3RV07</accession>